<dbReference type="AlphaFoldDB" id="A0A2U9IRI7"/>
<dbReference type="PANTHER" id="PTHR37168">
    <property type="entry name" value="CRISPR-ASSOCIATED EXONUCLEASE CAS4"/>
    <property type="match status" value="1"/>
</dbReference>
<comment type="cofactor">
    <cofactor evidence="1">
        <name>Mn(2+)</name>
        <dbReference type="ChEBI" id="CHEBI:29035"/>
    </cofactor>
</comment>
<dbReference type="STRING" id="1293036.GCA_001315825_03322"/>
<evidence type="ECO:0000256" key="3">
    <source>
        <dbReference type="ARBA" id="ARBA00022723"/>
    </source>
</evidence>
<accession>A0A2U9IRI7</accession>
<comment type="cofactor">
    <cofactor evidence="10">
        <name>Mg(2+)</name>
        <dbReference type="ChEBI" id="CHEBI:18420"/>
    </cofactor>
    <cofactor evidence="10">
        <name>Mn(2+)</name>
        <dbReference type="ChEBI" id="CHEBI:29035"/>
    </cofactor>
    <text evidence="10">Mg(2+) or Mn(2+) required for ssDNA cleavage activity.</text>
</comment>
<protein>
    <recommendedName>
        <fullName evidence="10">CRISPR-associated exonuclease Cas4</fullName>
        <ecNumber evidence="10">3.1.12.1</ecNumber>
    </recommendedName>
</protein>
<dbReference type="EC" id="3.1.12.1" evidence="10"/>
<reference evidence="12" key="1">
    <citation type="submission" date="2018-05" db="EMBL/GenBank/DDBJ databases">
        <title>Complete Genome Sequences of Extremely Thermoacidophilic, Metal-Mobilizing Type-Strain Members of the Archaeal Family Sulfolobaceae: Acidianus brierleyi DSM-1651T, Acidianus sulfidivorans DSM-18786T, Metallosphaera hakonensis DSM-7519T, and Metallosphaera prunae DSM-10039T.</title>
        <authorList>
            <person name="Counts J.A."/>
            <person name="Kelly R.M."/>
        </authorList>
    </citation>
    <scope>NUCLEOTIDE SEQUENCE [LARGE SCALE GENOMIC DNA]</scope>
    <source>
        <strain evidence="12">HO1-1</strain>
    </source>
</reference>
<gene>
    <name evidence="12" type="primary">cas4</name>
    <name evidence="12" type="ORF">DFR87_01780</name>
</gene>
<keyword evidence="7 10" id="KW-0411">Iron-sulfur</keyword>
<keyword evidence="8 10" id="KW-0051">Antiviral defense</keyword>
<feature type="domain" description="DUF83" evidence="11">
    <location>
        <begin position="12"/>
        <end position="163"/>
    </location>
</feature>
<dbReference type="GO" id="GO:0051607">
    <property type="term" value="P:defense response to virus"/>
    <property type="evidence" value="ECO:0007669"/>
    <property type="project" value="UniProtKB-KW"/>
</dbReference>
<evidence type="ECO:0000259" key="11">
    <source>
        <dbReference type="Pfam" id="PF01930"/>
    </source>
</evidence>
<comment type="function">
    <text evidence="10">CRISPR (clustered regularly interspaced short palindromic repeat) is an adaptive immune system that provides protection against mobile genetic elements (viruses, transposable elements and conjugative plasmids). CRISPR clusters contain sequences complementary to antecedent mobile elements and target invading nucleic acids. CRISPR clusters are transcribed and processed into CRISPR RNA (crRNA).</text>
</comment>
<name>A0A2U9IRI7_9CREN</name>
<dbReference type="Pfam" id="PF01930">
    <property type="entry name" value="Cas_Cas4"/>
    <property type="match status" value="1"/>
</dbReference>
<dbReference type="InterPro" id="IPR011604">
    <property type="entry name" value="PDDEXK-like_dom_sf"/>
</dbReference>
<evidence type="ECO:0000256" key="8">
    <source>
        <dbReference type="ARBA" id="ARBA00023118"/>
    </source>
</evidence>
<comment type="similarity">
    <text evidence="10">Belongs to the CRISPR-associated exonuclease Cas4 family.</text>
</comment>
<dbReference type="GO" id="GO:0046872">
    <property type="term" value="F:metal ion binding"/>
    <property type="evidence" value="ECO:0007669"/>
    <property type="project" value="UniProtKB-KW"/>
</dbReference>
<evidence type="ECO:0000313" key="12">
    <source>
        <dbReference type="EMBL" id="AWR98642.1"/>
    </source>
</evidence>
<organism evidence="12 13">
    <name type="scientific">Metallosphaera hakonensis JCM 8857 = DSM 7519</name>
    <dbReference type="NCBI Taxonomy" id="1293036"/>
    <lineage>
        <taxon>Archaea</taxon>
        <taxon>Thermoproteota</taxon>
        <taxon>Thermoprotei</taxon>
        <taxon>Sulfolobales</taxon>
        <taxon>Sulfolobaceae</taxon>
        <taxon>Metallosphaera</taxon>
    </lineage>
</organism>
<keyword evidence="9 10" id="KW-0464">Manganese</keyword>
<dbReference type="InterPro" id="IPR022765">
    <property type="entry name" value="Dna2/Cas4_DUF83"/>
</dbReference>
<evidence type="ECO:0000313" key="13">
    <source>
        <dbReference type="Proteomes" id="UP000247586"/>
    </source>
</evidence>
<dbReference type="NCBIfam" id="TIGR00372">
    <property type="entry name" value="cas4"/>
    <property type="match status" value="1"/>
</dbReference>
<keyword evidence="4 10" id="KW-0378">Hydrolase</keyword>
<proteinExistence type="inferred from homology"/>
<dbReference type="GeneID" id="36834032"/>
<keyword evidence="5 10" id="KW-0269">Exonuclease</keyword>
<evidence type="ECO:0000256" key="7">
    <source>
        <dbReference type="ARBA" id="ARBA00023014"/>
    </source>
</evidence>
<dbReference type="Proteomes" id="UP000247586">
    <property type="component" value="Chromosome"/>
</dbReference>
<dbReference type="PANTHER" id="PTHR37168:SF2">
    <property type="entry name" value="CRISPR-ASSOCIATED EXONUCLEASE CAS4"/>
    <property type="match status" value="1"/>
</dbReference>
<keyword evidence="3 10" id="KW-0479">Metal-binding</keyword>
<evidence type="ECO:0000256" key="5">
    <source>
        <dbReference type="ARBA" id="ARBA00022839"/>
    </source>
</evidence>
<evidence type="ECO:0000256" key="1">
    <source>
        <dbReference type="ARBA" id="ARBA00001936"/>
    </source>
</evidence>
<keyword evidence="2 10" id="KW-0540">Nuclease</keyword>
<dbReference type="InterPro" id="IPR013343">
    <property type="entry name" value="CRISPR-assoc_prot_Cas4"/>
</dbReference>
<evidence type="ECO:0000256" key="6">
    <source>
        <dbReference type="ARBA" id="ARBA00023004"/>
    </source>
</evidence>
<keyword evidence="6 10" id="KW-0408">Iron</keyword>
<dbReference type="EMBL" id="CP029287">
    <property type="protein sequence ID" value="AWR98642.1"/>
    <property type="molecule type" value="Genomic_DNA"/>
</dbReference>
<dbReference type="KEGG" id="mhk:DFR87_01780"/>
<evidence type="ECO:0000256" key="4">
    <source>
        <dbReference type="ARBA" id="ARBA00022801"/>
    </source>
</evidence>
<dbReference type="GO" id="GO:0051536">
    <property type="term" value="F:iron-sulfur cluster binding"/>
    <property type="evidence" value="ECO:0007669"/>
    <property type="project" value="UniProtKB-KW"/>
</dbReference>
<dbReference type="GO" id="GO:0004527">
    <property type="term" value="F:exonuclease activity"/>
    <property type="evidence" value="ECO:0007669"/>
    <property type="project" value="UniProtKB-KW"/>
</dbReference>
<evidence type="ECO:0000256" key="9">
    <source>
        <dbReference type="ARBA" id="ARBA00023211"/>
    </source>
</evidence>
<dbReference type="RefSeq" id="WP_110368791.1">
    <property type="nucleotide sequence ID" value="NZ_CP029287.2"/>
</dbReference>
<evidence type="ECO:0000256" key="2">
    <source>
        <dbReference type="ARBA" id="ARBA00022722"/>
    </source>
</evidence>
<dbReference type="OrthoDB" id="42881at2157"/>
<keyword evidence="13" id="KW-1185">Reference proteome</keyword>
<sequence>MSIKLREDVVVTGTLIWYLKICPREVWYMARQITPYEGHPKLEKGRAIHQIYSDRIQISLEGMKIDGFRREERTVIEIKSSSRHLESARAQTNYYLYRLKEVGLNCEGEIYVPKKGERHRVTLNEDQVRRDLEEVKSIVNSENPPPRVRIKYCKKCAYKDFCWG</sequence>
<dbReference type="Gene3D" id="3.90.320.10">
    <property type="match status" value="1"/>
</dbReference>
<evidence type="ECO:0000256" key="10">
    <source>
        <dbReference type="RuleBase" id="RU365022"/>
    </source>
</evidence>
<comment type="cofactor">
    <cofactor evidence="10">
        <name>iron-sulfur cluster</name>
        <dbReference type="ChEBI" id="CHEBI:30408"/>
    </cofactor>
</comment>